<proteinExistence type="predicted"/>
<feature type="domain" description="KAP NTPase" evidence="1">
    <location>
        <begin position="29"/>
        <end position="271"/>
    </location>
</feature>
<evidence type="ECO:0000259" key="1">
    <source>
        <dbReference type="Pfam" id="PF07693"/>
    </source>
</evidence>
<reference evidence="3" key="1">
    <citation type="submission" date="2021-02" db="EMBL/GenBank/DDBJ databases">
        <title>Sulfurospirillum tamanensis sp. nov.</title>
        <authorList>
            <person name="Merkel A.Y."/>
        </authorList>
    </citation>
    <scope>NUCLEOTIDE SEQUENCE [LARGE SCALE GENOMIC DNA]</scope>
    <source>
        <strain evidence="3">T05b</strain>
    </source>
</reference>
<reference evidence="2 3" key="3">
    <citation type="submission" date="2021-02" db="EMBL/GenBank/DDBJ databases">
        <authorList>
            <person name="Merkel A.Y."/>
        </authorList>
    </citation>
    <scope>NUCLEOTIDE SEQUENCE [LARGE SCALE GENOMIC DNA]</scope>
    <source>
        <strain evidence="2 3">T05b</strain>
    </source>
</reference>
<dbReference type="EMBL" id="JAFHKK010000019">
    <property type="protein sequence ID" value="MBN2964918.1"/>
    <property type="molecule type" value="Genomic_DNA"/>
</dbReference>
<evidence type="ECO:0000313" key="2">
    <source>
        <dbReference type="EMBL" id="MBN2964918.1"/>
    </source>
</evidence>
<dbReference type="InterPro" id="IPR011646">
    <property type="entry name" value="KAP_P-loop"/>
</dbReference>
<dbReference type="SUPFAM" id="SSF52540">
    <property type="entry name" value="P-loop containing nucleoside triphosphate hydrolases"/>
    <property type="match status" value="1"/>
</dbReference>
<comment type="caution">
    <text evidence="2">The sequence shown here is derived from an EMBL/GenBank/DDBJ whole genome shotgun (WGS) entry which is preliminary data.</text>
</comment>
<dbReference type="RefSeq" id="WP_205459465.1">
    <property type="nucleotide sequence ID" value="NZ_JAFHKK010000019.1"/>
</dbReference>
<name>A0ABS2WTK4_9BACT</name>
<keyword evidence="3" id="KW-1185">Reference proteome</keyword>
<dbReference type="InterPro" id="IPR027417">
    <property type="entry name" value="P-loop_NTPase"/>
</dbReference>
<evidence type="ECO:0000313" key="3">
    <source>
        <dbReference type="Proteomes" id="UP000703590"/>
    </source>
</evidence>
<sequence>MRLVLPALDINPSNPYEKDVLKGRQELGETLISLVKNFEDPLTISINAGWGEGKSTFLRMWEADLKNESAKVVMFDAFLHDYQEDIFTSFIGAISAELEPLTRLSKEKKSFVVAGKKVLKVATKIGLGVGLRVLSANAVGSECMQSAIEEAKINSGELVDHFINESLENYKTSDQAIKHFKEALKKLSEKLKSETGYPLVVIVDELDRCRPNYAVELLEKIKHFFDVDNVVFVLGVNKQQLKHSICSVYGNIDANEYLQKFISLEFGLTKTKKDFSGKGYDAYVAYLFNGHGFKGEHHDSLKELCASAGLTPREMNHLFMQLALCVVGRGENEEFMWLYSLLCVLKIKDFELYQKAQSENLTLSDLEKNSNILCYLQKNKRVYEFWKYVLSGEVAEGTDYSSLCNRIGIWSSDEVVPQFCEWIDKFVLPSK</sequence>
<dbReference type="Pfam" id="PF07693">
    <property type="entry name" value="KAP_NTPase"/>
    <property type="match status" value="1"/>
</dbReference>
<organism evidence="2 3">
    <name type="scientific">Sulfurospirillum tamanense</name>
    <dbReference type="NCBI Taxonomy" id="2813362"/>
    <lineage>
        <taxon>Bacteria</taxon>
        <taxon>Pseudomonadati</taxon>
        <taxon>Campylobacterota</taxon>
        <taxon>Epsilonproteobacteria</taxon>
        <taxon>Campylobacterales</taxon>
        <taxon>Sulfurospirillaceae</taxon>
        <taxon>Sulfurospirillum</taxon>
    </lineage>
</organism>
<dbReference type="Gene3D" id="3.40.50.300">
    <property type="entry name" value="P-loop containing nucleotide triphosphate hydrolases"/>
    <property type="match status" value="1"/>
</dbReference>
<gene>
    <name evidence="2" type="ORF">JWV37_09020</name>
</gene>
<dbReference type="Proteomes" id="UP000703590">
    <property type="component" value="Unassembled WGS sequence"/>
</dbReference>
<accession>A0ABS2WTK4</accession>
<protein>
    <recommendedName>
        <fullName evidence="1">KAP NTPase domain-containing protein</fullName>
    </recommendedName>
</protein>
<reference evidence="2 3" key="2">
    <citation type="submission" date="2021-02" db="EMBL/GenBank/DDBJ databases">
        <title>Sulfurospirillum tamanensis sp. nov.</title>
        <authorList>
            <person name="Frolova A."/>
            <person name="Merkel A."/>
            <person name="Slobodkin A."/>
        </authorList>
    </citation>
    <scope>NUCLEOTIDE SEQUENCE [LARGE SCALE GENOMIC DNA]</scope>
    <source>
        <strain evidence="2 3">T05b</strain>
    </source>
</reference>